<dbReference type="FunFam" id="3.30.40.10:FF:000097">
    <property type="entry name" value="E3 ubiquitin-protein ligase DTX4"/>
    <property type="match status" value="1"/>
</dbReference>
<comment type="catalytic activity">
    <reaction evidence="1 11">
        <text>S-ubiquitinyl-[E2 ubiquitin-conjugating enzyme]-L-cysteine + [acceptor protein]-L-lysine = [E2 ubiquitin-conjugating enzyme]-L-cysteine + N(6)-ubiquitinyl-[acceptor protein]-L-lysine.</text>
        <dbReference type="EC" id="2.3.2.27"/>
    </reaction>
</comment>
<dbReference type="GO" id="GO:0007219">
    <property type="term" value="P:Notch signaling pathway"/>
    <property type="evidence" value="ECO:0007669"/>
    <property type="project" value="UniProtKB-KW"/>
</dbReference>
<dbReference type="GO" id="GO:0008270">
    <property type="term" value="F:zinc ion binding"/>
    <property type="evidence" value="ECO:0007669"/>
    <property type="project" value="UniProtKB-KW"/>
</dbReference>
<dbReference type="SMART" id="SM00678">
    <property type="entry name" value="WWE"/>
    <property type="match status" value="1"/>
</dbReference>
<dbReference type="UniPathway" id="UPA00143"/>
<gene>
    <name evidence="14" type="ORF">HPG69_019301</name>
</gene>
<dbReference type="GO" id="GO:0016567">
    <property type="term" value="P:protein ubiquitination"/>
    <property type="evidence" value="ECO:0007669"/>
    <property type="project" value="UniProtKB-UniRule"/>
</dbReference>
<keyword evidence="4 11" id="KW-0808">Transferase</keyword>
<evidence type="ECO:0000256" key="4">
    <source>
        <dbReference type="ARBA" id="ARBA00022679"/>
    </source>
</evidence>
<dbReference type="InterPro" id="IPR013083">
    <property type="entry name" value="Znf_RING/FYVE/PHD"/>
</dbReference>
<dbReference type="Gene3D" id="3.30.390.130">
    <property type="match status" value="1"/>
</dbReference>
<dbReference type="SUPFAM" id="SSF57850">
    <property type="entry name" value="RING/U-box"/>
    <property type="match status" value="1"/>
</dbReference>
<dbReference type="InterPro" id="IPR001841">
    <property type="entry name" value="Znf_RING"/>
</dbReference>
<keyword evidence="15" id="KW-1185">Reference proteome</keyword>
<dbReference type="PROSITE" id="PS50918">
    <property type="entry name" value="WWE"/>
    <property type="match status" value="1"/>
</dbReference>
<keyword evidence="8 11" id="KW-0862">Zinc</keyword>
<dbReference type="EMBL" id="JACDTQ010000127">
    <property type="protein sequence ID" value="KAF5929280.1"/>
    <property type="molecule type" value="Genomic_DNA"/>
</dbReference>
<reference evidence="14 15" key="1">
    <citation type="journal article" date="2020" name="Mol. Biol. Evol.">
        <title>Interspecific Gene Flow and the Evolution of Specialization in Black and White Rhinoceros.</title>
        <authorList>
            <person name="Moodley Y."/>
            <person name="Westbury M.V."/>
            <person name="Russo I.M."/>
            <person name="Gopalakrishnan S."/>
            <person name="Rakotoarivelo A."/>
            <person name="Olsen R.A."/>
            <person name="Prost S."/>
            <person name="Tunstall T."/>
            <person name="Ryder O.A."/>
            <person name="Dalen L."/>
            <person name="Bruford M.W."/>
        </authorList>
    </citation>
    <scope>NUCLEOTIDE SEQUENCE [LARGE SCALE GENOMIC DNA]</scope>
    <source>
        <strain evidence="14">SBR-YM</strain>
        <tissue evidence="14">Skin</tissue>
    </source>
</reference>
<dbReference type="GO" id="GO:0061630">
    <property type="term" value="F:ubiquitin protein ligase activity"/>
    <property type="evidence" value="ECO:0007669"/>
    <property type="project" value="UniProtKB-UniRule"/>
</dbReference>
<evidence type="ECO:0000256" key="10">
    <source>
        <dbReference type="PROSITE-ProRule" id="PRU00175"/>
    </source>
</evidence>
<feature type="domain" description="RING-type" evidence="12">
    <location>
        <begin position="213"/>
        <end position="274"/>
    </location>
</feature>
<sequence>MSRPGQGVMMPVNGLGFPPQNVARVVVWEWLNEHSRWRPYTATVCHHIENVLKEDARGSVVLGQVDAQLVPYVIDLQSMHQFRQDTGARARWLTGSPDPLVWGVGSTCGLFSSPLRVPALPVKNLNGTGPVHPALAGMTGILLCAAGLPVCLTRAPKPILHPPPVSKSDVKPVPGVPGVCRKTKKKHLKKSKNPEDVVRRYMQKVKNPPDEDCTICMERLVTASGYEGVLRHKGVRPELVGRLGRCGHMYHLLCLVAMYSNGNKDGSLQCPTCKAIYGEKTGTQPPGKMEFHLIPHSLPGFADTQTIRIVYDIPTGIQGPEHPNPGKKFTARGFPRHCYLPNNEKGRKVLRLLITAWERRLIFTIGTSNTTGESDTVVWNEIHHKTEFGSNLTGHGYPDASYLDNVLAELTAQGVSEAAAKA</sequence>
<dbReference type="PROSITE" id="PS50089">
    <property type="entry name" value="ZF_RING_2"/>
    <property type="match status" value="1"/>
</dbReference>
<evidence type="ECO:0000256" key="6">
    <source>
        <dbReference type="ARBA" id="ARBA00022737"/>
    </source>
</evidence>
<dbReference type="SUPFAM" id="SSF117839">
    <property type="entry name" value="WWE domain"/>
    <property type="match status" value="1"/>
</dbReference>
<evidence type="ECO:0000313" key="14">
    <source>
        <dbReference type="EMBL" id="KAF5929280.1"/>
    </source>
</evidence>
<evidence type="ECO:0000256" key="5">
    <source>
        <dbReference type="ARBA" id="ARBA00022723"/>
    </source>
</evidence>
<dbReference type="InterPro" id="IPR039398">
    <property type="entry name" value="Deltex_fam"/>
</dbReference>
<evidence type="ECO:0000256" key="7">
    <source>
        <dbReference type="ARBA" id="ARBA00022771"/>
    </source>
</evidence>
<dbReference type="InterPro" id="IPR018123">
    <property type="entry name" value="WWE-dom_subgr"/>
</dbReference>
<dbReference type="Pfam" id="PF18102">
    <property type="entry name" value="DTC"/>
    <property type="match status" value="1"/>
</dbReference>
<dbReference type="InterPro" id="IPR004170">
    <property type="entry name" value="WWE_dom"/>
</dbReference>
<dbReference type="GO" id="GO:0005737">
    <property type="term" value="C:cytoplasm"/>
    <property type="evidence" value="ECO:0007669"/>
    <property type="project" value="UniProtKB-SubCell"/>
</dbReference>
<dbReference type="EC" id="2.3.2.27" evidence="11"/>
<comment type="similarity">
    <text evidence="3 11">Belongs to the Deltex family.</text>
</comment>
<dbReference type="InterPro" id="IPR037197">
    <property type="entry name" value="WWE_dom_sf"/>
</dbReference>
<keyword evidence="9" id="KW-0914">Notch signaling pathway</keyword>
<dbReference type="InterPro" id="IPR039399">
    <property type="entry name" value="Deltex_C_sf"/>
</dbReference>
<keyword evidence="5 11" id="KW-0479">Metal-binding</keyword>
<keyword evidence="7 10" id="KW-0863">Zinc-finger</keyword>
<dbReference type="AlphaFoldDB" id="A0A7J7FMI5"/>
<keyword evidence="6" id="KW-0677">Repeat</keyword>
<dbReference type="PANTHER" id="PTHR12622">
    <property type="entry name" value="DELTEX-RELATED"/>
    <property type="match status" value="1"/>
</dbReference>
<evidence type="ECO:0000259" key="13">
    <source>
        <dbReference type="PROSITE" id="PS50918"/>
    </source>
</evidence>
<dbReference type="SMART" id="SM00184">
    <property type="entry name" value="RING"/>
    <property type="match status" value="1"/>
</dbReference>
<dbReference type="Pfam" id="PF00097">
    <property type="entry name" value="zf-C3HC4"/>
    <property type="match status" value="1"/>
</dbReference>
<dbReference type="InterPro" id="IPR018957">
    <property type="entry name" value="Znf_C3HC4_RING-type"/>
</dbReference>
<keyword evidence="11" id="KW-0963">Cytoplasm</keyword>
<evidence type="ECO:0000256" key="1">
    <source>
        <dbReference type="ARBA" id="ARBA00000900"/>
    </source>
</evidence>
<protein>
    <recommendedName>
        <fullName evidence="11">E3 ubiquitin-protein ligase</fullName>
        <ecNumber evidence="11">2.3.2.27</ecNumber>
    </recommendedName>
</protein>
<evidence type="ECO:0000256" key="11">
    <source>
        <dbReference type="RuleBase" id="RU367105"/>
    </source>
</evidence>
<dbReference type="FunFam" id="3.30.390.130:FF:000001">
    <property type="entry name" value="Probable E3 ubiquitin-protein ligase DTX3"/>
    <property type="match status" value="1"/>
</dbReference>
<dbReference type="Gene3D" id="3.30.40.10">
    <property type="entry name" value="Zinc/RING finger domain, C3HC4 (zinc finger)"/>
    <property type="match status" value="1"/>
</dbReference>
<evidence type="ECO:0000256" key="8">
    <source>
        <dbReference type="ARBA" id="ARBA00022833"/>
    </source>
</evidence>
<evidence type="ECO:0000256" key="3">
    <source>
        <dbReference type="ARBA" id="ARBA00009413"/>
    </source>
</evidence>
<proteinExistence type="inferred from homology"/>
<dbReference type="CDD" id="cd09633">
    <property type="entry name" value="Deltex_C"/>
    <property type="match status" value="1"/>
</dbReference>
<feature type="domain" description="WWE" evidence="13">
    <location>
        <begin position="14"/>
        <end position="95"/>
    </location>
</feature>
<evidence type="ECO:0000256" key="2">
    <source>
        <dbReference type="ARBA" id="ARBA00004906"/>
    </source>
</evidence>
<dbReference type="Gene3D" id="3.30.720.50">
    <property type="match status" value="1"/>
</dbReference>
<dbReference type="CDD" id="cd16671">
    <property type="entry name" value="RING-H2_DTX1_4"/>
    <property type="match status" value="1"/>
</dbReference>
<evidence type="ECO:0000259" key="12">
    <source>
        <dbReference type="PROSITE" id="PS50089"/>
    </source>
</evidence>
<comment type="pathway">
    <text evidence="2 11">Protein modification; protein ubiquitination.</text>
</comment>
<comment type="subcellular location">
    <subcellularLocation>
        <location evidence="11">Cytoplasm</location>
    </subcellularLocation>
</comment>
<accession>A0A7J7FMI5</accession>
<dbReference type="Proteomes" id="UP000551758">
    <property type="component" value="Unassembled WGS sequence"/>
</dbReference>
<dbReference type="InterPro" id="IPR039396">
    <property type="entry name" value="Deltex_C"/>
</dbReference>
<dbReference type="Pfam" id="PF02825">
    <property type="entry name" value="WWE"/>
    <property type="match status" value="1"/>
</dbReference>
<name>A0A7J7FMI5_DICBM</name>
<evidence type="ECO:0000313" key="15">
    <source>
        <dbReference type="Proteomes" id="UP000551758"/>
    </source>
</evidence>
<comment type="caution">
    <text evidence="14">The sequence shown here is derived from an EMBL/GenBank/DDBJ whole genome shotgun (WGS) entry which is preliminary data.</text>
</comment>
<organism evidence="14 15">
    <name type="scientific">Diceros bicornis minor</name>
    <name type="common">South-central black rhinoceros</name>
    <dbReference type="NCBI Taxonomy" id="77932"/>
    <lineage>
        <taxon>Eukaryota</taxon>
        <taxon>Metazoa</taxon>
        <taxon>Chordata</taxon>
        <taxon>Craniata</taxon>
        <taxon>Vertebrata</taxon>
        <taxon>Euteleostomi</taxon>
        <taxon>Mammalia</taxon>
        <taxon>Eutheria</taxon>
        <taxon>Laurasiatheria</taxon>
        <taxon>Perissodactyla</taxon>
        <taxon>Rhinocerotidae</taxon>
        <taxon>Diceros</taxon>
    </lineage>
</organism>
<evidence type="ECO:0000256" key="9">
    <source>
        <dbReference type="ARBA" id="ARBA00022976"/>
    </source>
</evidence>